<accession>A0AC61RGC6</accession>
<sequence length="195" mass="22854">MLDYNYIYRSFVSGDIHPLYAYMYPGLIRYATRLLGETLTFMAEDCVQDSILKTYLAREEIKNESQWRSWLFVTIRNRAVDMIRKAENNGIYIEKVKTDGEWSDDDVSLDIVEQETVDIIYTAVQSLPEIYRQIFELSFEQALRNSEVAEQLAIAEITVKKRKARLLELLRQRLGRSISEEYILMLLSMQLADSV</sequence>
<name>A0AC61RGC6_9BACT</name>
<keyword evidence="2" id="KW-1185">Reference proteome</keyword>
<evidence type="ECO:0000313" key="1">
    <source>
        <dbReference type="EMBL" id="TGY78874.1"/>
    </source>
</evidence>
<protein>
    <submittedName>
        <fullName evidence="1">Sigma-70 family RNA polymerase sigma factor</fullName>
    </submittedName>
</protein>
<dbReference type="Proteomes" id="UP000306319">
    <property type="component" value="Unassembled WGS sequence"/>
</dbReference>
<comment type="caution">
    <text evidence="1">The sequence shown here is derived from an EMBL/GenBank/DDBJ whole genome shotgun (WGS) entry which is preliminary data.</text>
</comment>
<dbReference type="EMBL" id="SRYB01000010">
    <property type="protein sequence ID" value="TGY78874.1"/>
    <property type="molecule type" value="Genomic_DNA"/>
</dbReference>
<proteinExistence type="predicted"/>
<gene>
    <name evidence="1" type="ORF">E5331_08710</name>
</gene>
<evidence type="ECO:0000313" key="2">
    <source>
        <dbReference type="Proteomes" id="UP000306319"/>
    </source>
</evidence>
<organism evidence="1 2">
    <name type="scientific">Lepagella muris</name>
    <dbReference type="NCBI Taxonomy" id="3032870"/>
    <lineage>
        <taxon>Bacteria</taxon>
        <taxon>Pseudomonadati</taxon>
        <taxon>Bacteroidota</taxon>
        <taxon>Bacteroidia</taxon>
        <taxon>Bacteroidales</taxon>
        <taxon>Muribaculaceae</taxon>
        <taxon>Lepagella</taxon>
    </lineage>
</organism>
<reference evidence="1" key="1">
    <citation type="submission" date="2019-04" db="EMBL/GenBank/DDBJ databases">
        <title>Microbes associate with the intestines of laboratory mice.</title>
        <authorList>
            <person name="Navarre W."/>
            <person name="Wong E."/>
            <person name="Huang K."/>
            <person name="Tropini C."/>
            <person name="Ng K."/>
            <person name="Yu B."/>
        </authorList>
    </citation>
    <scope>NUCLEOTIDE SEQUENCE</scope>
    <source>
        <strain evidence="1">NM04_E33</strain>
    </source>
</reference>